<organism evidence="1 2">
    <name type="scientific">Hymenobacter lucidus</name>
    <dbReference type="NCBI Taxonomy" id="2880930"/>
    <lineage>
        <taxon>Bacteria</taxon>
        <taxon>Pseudomonadati</taxon>
        <taxon>Bacteroidota</taxon>
        <taxon>Cytophagia</taxon>
        <taxon>Cytophagales</taxon>
        <taxon>Hymenobacteraceae</taxon>
        <taxon>Hymenobacter</taxon>
    </lineage>
</organism>
<name>A0ABS8AUE8_9BACT</name>
<dbReference type="Proteomes" id="UP001165296">
    <property type="component" value="Unassembled WGS sequence"/>
</dbReference>
<dbReference type="RefSeq" id="WP_226177677.1">
    <property type="nucleotide sequence ID" value="NZ_JAJADR010000005.1"/>
</dbReference>
<proteinExistence type="predicted"/>
<reference evidence="1" key="1">
    <citation type="submission" date="2021-10" db="EMBL/GenBank/DDBJ databases">
        <authorList>
            <person name="Dean J.D."/>
            <person name="Kim M.K."/>
            <person name="Newey C.N."/>
            <person name="Stoker T.S."/>
            <person name="Thompson D.W."/>
            <person name="Grose J.H."/>
        </authorList>
    </citation>
    <scope>NUCLEOTIDE SEQUENCE</scope>
    <source>
        <strain evidence="1">BT178</strain>
    </source>
</reference>
<sequence>MKKHASLNNSKLLLNKERIACLSASDMEHIIGGFQVDAHEYSTNGVGTCNMCTTLGGNTQLIQYETR</sequence>
<comment type="caution">
    <text evidence="1">The sequence shown here is derived from an EMBL/GenBank/DDBJ whole genome shotgun (WGS) entry which is preliminary data.</text>
</comment>
<evidence type="ECO:0000313" key="1">
    <source>
        <dbReference type="EMBL" id="MCB2409838.1"/>
    </source>
</evidence>
<accession>A0ABS8AUE8</accession>
<gene>
    <name evidence="1" type="ORF">LGH74_17745</name>
</gene>
<protein>
    <submittedName>
        <fullName evidence="1">Class I lanthipeptide</fullName>
    </submittedName>
</protein>
<dbReference type="NCBIfam" id="NF038153">
    <property type="entry name" value="lant_leader_L1a"/>
    <property type="match status" value="1"/>
</dbReference>
<dbReference type="EMBL" id="JAJADR010000005">
    <property type="protein sequence ID" value="MCB2409838.1"/>
    <property type="molecule type" value="Genomic_DNA"/>
</dbReference>
<evidence type="ECO:0000313" key="2">
    <source>
        <dbReference type="Proteomes" id="UP001165296"/>
    </source>
</evidence>
<dbReference type="InterPro" id="IPR058238">
    <property type="entry name" value="Lant_leader_dom"/>
</dbReference>
<keyword evidence="2" id="KW-1185">Reference proteome</keyword>